<dbReference type="KEGG" id="hazt:125179492"/>
<dbReference type="AlphaFoldDB" id="A0A979FXX3"/>
<dbReference type="Proteomes" id="UP000694843">
    <property type="component" value="Unplaced"/>
</dbReference>
<gene>
    <name evidence="3" type="primary">LOC125179492</name>
</gene>
<evidence type="ECO:0000256" key="1">
    <source>
        <dbReference type="SAM" id="MobiDB-lite"/>
    </source>
</evidence>
<proteinExistence type="predicted"/>
<dbReference type="GeneID" id="125179492"/>
<evidence type="ECO:0000313" key="2">
    <source>
        <dbReference type="Proteomes" id="UP000694843"/>
    </source>
</evidence>
<feature type="region of interest" description="Disordered" evidence="1">
    <location>
        <begin position="58"/>
        <end position="79"/>
    </location>
</feature>
<feature type="compositionally biased region" description="Gly residues" evidence="1">
    <location>
        <begin position="11"/>
        <end position="20"/>
    </location>
</feature>
<protein>
    <submittedName>
        <fullName evidence="3">Uncharacterized protein LOC125179492</fullName>
    </submittedName>
</protein>
<sequence>MLEVMDQRRNGSGGGGGGGRTTPTNTGSDGGLSRFGGSHRSSCLTNRYSSPNIHALIHNHHPNCSGGSGSAGASPVASRESSPLLLKRAIGLSMLQVAGNCSSGQCSPVSQHEKLHSTLKRSNSLKRILRMPLFGGP</sequence>
<reference evidence="3" key="1">
    <citation type="submission" date="2025-08" db="UniProtKB">
        <authorList>
            <consortium name="RefSeq"/>
        </authorList>
    </citation>
    <scope>IDENTIFICATION</scope>
    <source>
        <tissue evidence="3">Whole organism</tissue>
    </source>
</reference>
<keyword evidence="2" id="KW-1185">Reference proteome</keyword>
<organism evidence="2 3">
    <name type="scientific">Hyalella azteca</name>
    <name type="common">Amphipod</name>
    <dbReference type="NCBI Taxonomy" id="294128"/>
    <lineage>
        <taxon>Eukaryota</taxon>
        <taxon>Metazoa</taxon>
        <taxon>Ecdysozoa</taxon>
        <taxon>Arthropoda</taxon>
        <taxon>Crustacea</taxon>
        <taxon>Multicrustacea</taxon>
        <taxon>Malacostraca</taxon>
        <taxon>Eumalacostraca</taxon>
        <taxon>Peracarida</taxon>
        <taxon>Amphipoda</taxon>
        <taxon>Senticaudata</taxon>
        <taxon>Talitrida</taxon>
        <taxon>Talitroidea</taxon>
        <taxon>Hyalellidae</taxon>
        <taxon>Hyalella</taxon>
    </lineage>
</organism>
<dbReference type="RefSeq" id="XP_047741446.1">
    <property type="nucleotide sequence ID" value="XM_047885490.1"/>
</dbReference>
<feature type="non-terminal residue" evidence="3">
    <location>
        <position position="137"/>
    </location>
</feature>
<accession>A0A979FXX3</accession>
<feature type="region of interest" description="Disordered" evidence="1">
    <location>
        <begin position="1"/>
        <end position="43"/>
    </location>
</feature>
<name>A0A979FXX3_HYAAZ</name>
<evidence type="ECO:0000313" key="3">
    <source>
        <dbReference type="RefSeq" id="XP_047741446.1"/>
    </source>
</evidence>